<reference evidence="1" key="2">
    <citation type="submission" date="2017-11" db="EMBL/GenBank/DDBJ databases">
        <title>Coralsnake Venomics: Analyses of Venom Gland Transcriptomes and Proteomes of Six Brazilian Taxa.</title>
        <authorList>
            <person name="Aird S.D."/>
            <person name="Jorge da Silva N."/>
            <person name="Qiu L."/>
            <person name="Villar-Briones A."/>
            <person name="Aparecida-Saddi V."/>
            <person name="Campos-Telles M.P."/>
            <person name="Grau M."/>
            <person name="Mikheyev A.S."/>
        </authorList>
    </citation>
    <scope>NUCLEOTIDE SEQUENCE</scope>
    <source>
        <tissue evidence="1">Venom_gland</tissue>
    </source>
</reference>
<evidence type="ECO:0000313" key="1">
    <source>
        <dbReference type="EMBL" id="LAA98757.1"/>
    </source>
</evidence>
<name>A0A2D4JQN5_MICLE</name>
<proteinExistence type="predicted"/>
<organism evidence="1">
    <name type="scientific">Micrurus lemniscatus lemniscatus</name>
    <dbReference type="NCBI Taxonomy" id="129467"/>
    <lineage>
        <taxon>Eukaryota</taxon>
        <taxon>Metazoa</taxon>
        <taxon>Chordata</taxon>
        <taxon>Craniata</taxon>
        <taxon>Vertebrata</taxon>
        <taxon>Euteleostomi</taxon>
        <taxon>Lepidosauria</taxon>
        <taxon>Squamata</taxon>
        <taxon>Bifurcata</taxon>
        <taxon>Unidentata</taxon>
        <taxon>Episquamata</taxon>
        <taxon>Toxicofera</taxon>
        <taxon>Serpentes</taxon>
        <taxon>Colubroidea</taxon>
        <taxon>Elapidae</taxon>
        <taxon>Elapinae</taxon>
        <taxon>Micrurus</taxon>
    </lineage>
</organism>
<dbReference type="AlphaFoldDB" id="A0A2D4JQN5"/>
<dbReference type="EMBL" id="IACK01239784">
    <property type="protein sequence ID" value="LAA98757.1"/>
    <property type="molecule type" value="Transcribed_RNA"/>
</dbReference>
<reference evidence="1" key="1">
    <citation type="submission" date="2017-07" db="EMBL/GenBank/DDBJ databases">
        <authorList>
            <person name="Mikheyev A."/>
            <person name="Grau M."/>
        </authorList>
    </citation>
    <scope>NUCLEOTIDE SEQUENCE</scope>
    <source>
        <tissue evidence="1">Venom_gland</tissue>
    </source>
</reference>
<sequence length="138" mass="15584">MDAVAQPTRFFFIKKTKTCVCAARIIPTTSGTLGIFCFWRLGFLWVFFGGVEGEGRLSGLQTVASPKRIYFVVSPCPPPVSCVVQCFPLDTSVLPKKVIYEEASILSFEKQQKRKKKQKAFCKENNALQNLRILHSYL</sequence>
<accession>A0A2D4JQN5</accession>
<protein>
    <submittedName>
        <fullName evidence="1">Uncharacterized protein</fullName>
    </submittedName>
</protein>